<sequence>MAKNKNVRNRRQKSRKNSGLRWHKRGIVLTTLVIVLLGGMVTAGSVSLWSRNNAYKAQEAELQAQIEAEETRSEEIKEYEAYVQTDEYIRETAEDKLHLADPNEIIFKPIK</sequence>
<dbReference type="Proteomes" id="UP000260793">
    <property type="component" value="Unassembled WGS sequence"/>
</dbReference>
<dbReference type="EMBL" id="QRHG01000013">
    <property type="protein sequence ID" value="RHF61125.1"/>
    <property type="molecule type" value="Genomic_DNA"/>
</dbReference>
<dbReference type="Pfam" id="PF04977">
    <property type="entry name" value="DivIC"/>
    <property type="match status" value="1"/>
</dbReference>
<organism evidence="1 4">
    <name type="scientific">[Ruminococcus] lactaris</name>
    <dbReference type="NCBI Taxonomy" id="46228"/>
    <lineage>
        <taxon>Bacteria</taxon>
        <taxon>Bacillati</taxon>
        <taxon>Bacillota</taxon>
        <taxon>Clostridia</taxon>
        <taxon>Lachnospirales</taxon>
        <taxon>Lachnospiraceae</taxon>
        <taxon>Mediterraneibacter</taxon>
    </lineage>
</organism>
<evidence type="ECO:0000313" key="5">
    <source>
        <dbReference type="Proteomes" id="UP000284902"/>
    </source>
</evidence>
<evidence type="ECO:0000313" key="6">
    <source>
        <dbReference type="Proteomes" id="UP000285832"/>
    </source>
</evidence>
<evidence type="ECO:0000313" key="2">
    <source>
        <dbReference type="EMBL" id="RHF61125.1"/>
    </source>
</evidence>
<reference evidence="4 5" key="1">
    <citation type="submission" date="2018-08" db="EMBL/GenBank/DDBJ databases">
        <title>A genome reference for cultivated species of the human gut microbiota.</title>
        <authorList>
            <person name="Zou Y."/>
            <person name="Xue W."/>
            <person name="Luo G."/>
        </authorList>
    </citation>
    <scope>NUCLEOTIDE SEQUENCE [LARGE SCALE GENOMIC DNA]</scope>
    <source>
        <strain evidence="3 6">AM09-9</strain>
        <strain evidence="2 5">AM25-1LB</strain>
        <strain evidence="1 4">TF11-7</strain>
    </source>
</reference>
<evidence type="ECO:0000313" key="3">
    <source>
        <dbReference type="EMBL" id="RHJ62650.1"/>
    </source>
</evidence>
<gene>
    <name evidence="3" type="ORF">DW116_04635</name>
    <name evidence="2" type="ORF">DW672_06510</name>
    <name evidence="1" type="ORF">DXD17_04545</name>
</gene>
<dbReference type="InterPro" id="IPR007060">
    <property type="entry name" value="FtsL/DivIC"/>
</dbReference>
<dbReference type="Proteomes" id="UP000284902">
    <property type="component" value="Unassembled WGS sequence"/>
</dbReference>
<dbReference type="RefSeq" id="WP_117687856.1">
    <property type="nucleotide sequence ID" value="NZ_CAJMJQ010000007.1"/>
</dbReference>
<comment type="caution">
    <text evidence="1">The sequence shown here is derived from an EMBL/GenBank/DDBJ whole genome shotgun (WGS) entry which is preliminary data.</text>
</comment>
<proteinExistence type="predicted"/>
<evidence type="ECO:0000313" key="4">
    <source>
        <dbReference type="Proteomes" id="UP000260793"/>
    </source>
</evidence>
<dbReference type="Proteomes" id="UP000285832">
    <property type="component" value="Unassembled WGS sequence"/>
</dbReference>
<dbReference type="AlphaFoldDB" id="A0A3E4LVE8"/>
<accession>A0A3E4LVE8</accession>
<protein>
    <submittedName>
        <fullName evidence="1">Septum formation initiator family protein</fullName>
    </submittedName>
</protein>
<dbReference type="EMBL" id="QSQN01000009">
    <property type="protein sequence ID" value="RGK41306.1"/>
    <property type="molecule type" value="Genomic_DNA"/>
</dbReference>
<name>A0A3E4LVE8_9FIRM</name>
<dbReference type="EMBL" id="QRMI01000008">
    <property type="protein sequence ID" value="RHJ62650.1"/>
    <property type="molecule type" value="Genomic_DNA"/>
</dbReference>
<evidence type="ECO:0000313" key="1">
    <source>
        <dbReference type="EMBL" id="RGK41306.1"/>
    </source>
</evidence>